<reference evidence="2 3" key="1">
    <citation type="submission" date="2018-08" db="EMBL/GenBank/DDBJ databases">
        <title>A genome reference for cultivated species of the human gut microbiota.</title>
        <authorList>
            <person name="Zou Y."/>
            <person name="Xue W."/>
            <person name="Luo G."/>
        </authorList>
    </citation>
    <scope>NUCLEOTIDE SEQUENCE [LARGE SCALE GENOMIC DNA]</scope>
    <source>
        <strain evidence="2 3">AF45-17</strain>
    </source>
</reference>
<dbReference type="EMBL" id="QVEP01000007">
    <property type="protein sequence ID" value="RGB81079.1"/>
    <property type="molecule type" value="Genomic_DNA"/>
</dbReference>
<accession>A0A3E2TQZ8</accession>
<dbReference type="RefSeq" id="WP_117527443.1">
    <property type="nucleotide sequence ID" value="NZ_JAQDKA010000011.1"/>
</dbReference>
<gene>
    <name evidence="2" type="ORF">DW070_04650</name>
</gene>
<sequence>MIKIFIGAILALLDFTFTNGSMRFGILPDFIGCFLLYLGFKDIMSAYPKTCQRLATARTTLLVLTVYSVVLYAMALTGIGTDIAWLETALSLIYYVVLFYVLYLFLQSLYEIETDVSGDLKLEKFKRWWRYMSLFQVLICVLILVLCFRSASVEILFAYYVCAVMALVCEVLYLVRLNGVLNTLQRRH</sequence>
<comment type="caution">
    <text evidence="2">The sequence shown here is derived from an EMBL/GenBank/DDBJ whole genome shotgun (WGS) entry which is preliminary data.</text>
</comment>
<evidence type="ECO:0000313" key="3">
    <source>
        <dbReference type="Proteomes" id="UP000260773"/>
    </source>
</evidence>
<keyword evidence="1" id="KW-0472">Membrane</keyword>
<keyword evidence="1" id="KW-1133">Transmembrane helix</keyword>
<proteinExistence type="predicted"/>
<feature type="transmembrane region" description="Helical" evidence="1">
    <location>
        <begin position="92"/>
        <end position="110"/>
    </location>
</feature>
<name>A0A3E2TQZ8_9FIRM</name>
<protein>
    <submittedName>
        <fullName evidence="2">Uncharacterized protein</fullName>
    </submittedName>
</protein>
<feature type="transmembrane region" description="Helical" evidence="1">
    <location>
        <begin position="20"/>
        <end position="40"/>
    </location>
</feature>
<feature type="transmembrane region" description="Helical" evidence="1">
    <location>
        <begin position="131"/>
        <end position="151"/>
    </location>
</feature>
<feature type="transmembrane region" description="Helical" evidence="1">
    <location>
        <begin position="61"/>
        <end position="86"/>
    </location>
</feature>
<dbReference type="Proteomes" id="UP000260773">
    <property type="component" value="Unassembled WGS sequence"/>
</dbReference>
<evidence type="ECO:0000256" key="1">
    <source>
        <dbReference type="SAM" id="Phobius"/>
    </source>
</evidence>
<feature type="transmembrane region" description="Helical" evidence="1">
    <location>
        <begin position="157"/>
        <end position="177"/>
    </location>
</feature>
<evidence type="ECO:0000313" key="2">
    <source>
        <dbReference type="EMBL" id="RGB81079.1"/>
    </source>
</evidence>
<dbReference type="AlphaFoldDB" id="A0A3E2TQZ8"/>
<keyword evidence="1" id="KW-0812">Transmembrane</keyword>
<organism evidence="2 3">
    <name type="scientific">Coprococcus catus</name>
    <dbReference type="NCBI Taxonomy" id="116085"/>
    <lineage>
        <taxon>Bacteria</taxon>
        <taxon>Bacillati</taxon>
        <taxon>Bacillota</taxon>
        <taxon>Clostridia</taxon>
        <taxon>Lachnospirales</taxon>
        <taxon>Lachnospiraceae</taxon>
        <taxon>Coprococcus</taxon>
    </lineage>
</organism>